<proteinExistence type="predicted"/>
<dbReference type="GeneID" id="61433486"/>
<dbReference type="InterPro" id="IPR009711">
    <property type="entry name" value="UPF0473"/>
</dbReference>
<dbReference type="Pfam" id="PF06949">
    <property type="entry name" value="DUF1292"/>
    <property type="match status" value="1"/>
</dbReference>
<name>A0AAQ2UF30_9FIRM</name>
<dbReference type="AlphaFoldDB" id="A0AAQ2UF30"/>
<sequence length="103" mass="11787">MSDFNQNNDDEDIVVTLDLDDGSQVECEILTIFTIGERDYIALLPLDENGEENEAGEVFIYRYSEDSEGNPSLDNIEDDEEYEAVSDRFDELLDEAAFEEMDD</sequence>
<dbReference type="RefSeq" id="WP_044999111.1">
    <property type="nucleotide sequence ID" value="NZ_GG692725.1"/>
</dbReference>
<organism evidence="1 2">
    <name type="scientific">Roseburia intestinalis L1-82</name>
    <dbReference type="NCBI Taxonomy" id="536231"/>
    <lineage>
        <taxon>Bacteria</taxon>
        <taxon>Bacillati</taxon>
        <taxon>Bacillota</taxon>
        <taxon>Clostridia</taxon>
        <taxon>Lachnospirales</taxon>
        <taxon>Lachnospiraceae</taxon>
        <taxon>Roseburia</taxon>
    </lineage>
</organism>
<accession>A0AAQ2UF30</accession>
<reference evidence="1 2" key="1">
    <citation type="submission" date="2018-09" db="EMBL/GenBank/DDBJ databases">
        <authorList>
            <person name="Petit M.-A."/>
            <person name="Lossouarn J."/>
        </authorList>
    </citation>
    <scope>NUCLEOTIDE SEQUENCE [LARGE SCALE GENOMIC DNA]</scope>
    <source>
        <strain evidence="1 2">L1-82</strain>
    </source>
</reference>
<protein>
    <submittedName>
        <fullName evidence="1">Uncharacterized protein</fullName>
    </submittedName>
</protein>
<evidence type="ECO:0000313" key="2">
    <source>
        <dbReference type="Proteomes" id="UP000294398"/>
    </source>
</evidence>
<dbReference type="EMBL" id="LR027880">
    <property type="protein sequence ID" value="VCV22340.1"/>
    <property type="molecule type" value="Genomic_DNA"/>
</dbReference>
<dbReference type="Proteomes" id="UP000294398">
    <property type="component" value="Chromosome"/>
</dbReference>
<keyword evidence="2" id="KW-1185">Reference proteome</keyword>
<gene>
    <name evidence="1" type="ORF">RIL182_02219</name>
</gene>
<evidence type="ECO:0000313" key="1">
    <source>
        <dbReference type="EMBL" id="VCV22340.1"/>
    </source>
</evidence>